<dbReference type="AlphaFoldDB" id="A0A5B8MKD5"/>
<evidence type="ECO:0000313" key="4">
    <source>
        <dbReference type="Proteomes" id="UP000316726"/>
    </source>
</evidence>
<evidence type="ECO:0000256" key="2">
    <source>
        <dbReference type="SAM" id="MobiDB-lite"/>
    </source>
</evidence>
<reference evidence="3 4" key="1">
    <citation type="submission" date="2018-07" db="EMBL/GenBank/DDBJ databases">
        <title>The complete nuclear genome of the prasinophyte Chloropicon primus (CCMP1205).</title>
        <authorList>
            <person name="Pombert J.-F."/>
            <person name="Otis C."/>
            <person name="Turmel M."/>
            <person name="Lemieux C."/>
        </authorList>
    </citation>
    <scope>NUCLEOTIDE SEQUENCE [LARGE SCALE GENOMIC DNA]</scope>
    <source>
        <strain evidence="3 4">CCMP1205</strain>
    </source>
</reference>
<keyword evidence="4" id="KW-1185">Reference proteome</keyword>
<organism evidence="3 4">
    <name type="scientific">Chloropicon primus</name>
    <dbReference type="NCBI Taxonomy" id="1764295"/>
    <lineage>
        <taxon>Eukaryota</taxon>
        <taxon>Viridiplantae</taxon>
        <taxon>Chlorophyta</taxon>
        <taxon>Chloropicophyceae</taxon>
        <taxon>Chloropicales</taxon>
        <taxon>Chloropicaceae</taxon>
        <taxon>Chloropicon</taxon>
    </lineage>
</organism>
<dbReference type="Proteomes" id="UP000316726">
    <property type="component" value="Chromosome 4"/>
</dbReference>
<feature type="region of interest" description="Disordered" evidence="2">
    <location>
        <begin position="1"/>
        <end position="21"/>
    </location>
</feature>
<dbReference type="PANTHER" id="PTHR47320:SF1">
    <property type="entry name" value="BIFUNCTIONAL URIDYLYLTRANSFERASE_URIDYLYL-REMOVING ENZYME"/>
    <property type="match status" value="1"/>
</dbReference>
<feature type="compositionally biased region" description="Gly residues" evidence="2">
    <location>
        <begin position="42"/>
        <end position="54"/>
    </location>
</feature>
<proteinExistence type="predicted"/>
<sequence length="326" mass="34053">MKGEAWAKRGGAGSAGESCGKAGRGVVSVARGLGAARSSSARGGGEGAGGGQTAGGASVARRRGGGARGERRCIIGCSALTSKGVYASSSARKEYGSPPKLNSMVAPTRRSAEASVENGECFPAMVSVSNDADPRATRINVSVVDFPGLLRVVSWVLTGLELTVERAKLSTTDGMASQEFFVTDVRGRKVQDTRALGERIAQFVQHCAPDEEAMHAKKFREGRIVIDNEEDENFTVISIDSGEKDAPGLLLSIASTVSALGITIDSASICTECEHFSGGRYFRFLVHKIGGSKLDYVEASGALFTLSLVMESATVGSHPIHASRLH</sequence>
<evidence type="ECO:0008006" key="5">
    <source>
        <dbReference type="Google" id="ProtNLM"/>
    </source>
</evidence>
<dbReference type="GO" id="GO:0008773">
    <property type="term" value="F:[protein-PII] uridylyltransferase activity"/>
    <property type="evidence" value="ECO:0007669"/>
    <property type="project" value="InterPro"/>
</dbReference>
<dbReference type="CDD" id="cd04873">
    <property type="entry name" value="ACT_UUR-ACR-like"/>
    <property type="match status" value="1"/>
</dbReference>
<protein>
    <recommendedName>
        <fullName evidence="5">ACT domain-containing protein</fullName>
    </recommendedName>
</protein>
<evidence type="ECO:0000256" key="1">
    <source>
        <dbReference type="ARBA" id="ARBA00022801"/>
    </source>
</evidence>
<dbReference type="OrthoDB" id="498505at2759"/>
<dbReference type="SUPFAM" id="SSF55021">
    <property type="entry name" value="ACT-like"/>
    <property type="match status" value="1"/>
</dbReference>
<gene>
    <name evidence="3" type="ORF">A3770_04p34310</name>
</gene>
<dbReference type="InterPro" id="IPR010043">
    <property type="entry name" value="UTase/UR"/>
</dbReference>
<dbReference type="PANTHER" id="PTHR47320">
    <property type="entry name" value="BIFUNCTIONAL URIDYLYLTRANSFERASE/URIDYLYL-REMOVING ENZYME"/>
    <property type="match status" value="1"/>
</dbReference>
<feature type="region of interest" description="Disordered" evidence="2">
    <location>
        <begin position="36"/>
        <end position="64"/>
    </location>
</feature>
<name>A0A5B8MKD5_9CHLO</name>
<dbReference type="STRING" id="1764295.A0A5B8MKD5"/>
<accession>A0A5B8MKD5</accession>
<evidence type="ECO:0000313" key="3">
    <source>
        <dbReference type="EMBL" id="QDZ20913.1"/>
    </source>
</evidence>
<dbReference type="EMBL" id="CP031037">
    <property type="protein sequence ID" value="QDZ20913.1"/>
    <property type="molecule type" value="Genomic_DNA"/>
</dbReference>
<keyword evidence="1" id="KW-0378">Hydrolase</keyword>
<dbReference type="GO" id="GO:0016787">
    <property type="term" value="F:hydrolase activity"/>
    <property type="evidence" value="ECO:0007669"/>
    <property type="project" value="UniProtKB-KW"/>
</dbReference>
<dbReference type="InterPro" id="IPR045865">
    <property type="entry name" value="ACT-like_dom_sf"/>
</dbReference>